<dbReference type="EMBL" id="JARAKH010000045">
    <property type="protein sequence ID" value="KAK8378279.1"/>
    <property type="molecule type" value="Genomic_DNA"/>
</dbReference>
<evidence type="ECO:0008006" key="9">
    <source>
        <dbReference type="Google" id="ProtNLM"/>
    </source>
</evidence>
<protein>
    <recommendedName>
        <fullName evidence="9">Gustatory receptor</fullName>
    </recommendedName>
</protein>
<dbReference type="AlphaFoldDB" id="A0AAW0STP1"/>
<evidence type="ECO:0000313" key="8">
    <source>
        <dbReference type="Proteomes" id="UP001487740"/>
    </source>
</evidence>
<keyword evidence="4 6" id="KW-1133">Transmembrane helix</keyword>
<keyword evidence="2" id="KW-1003">Cell membrane</keyword>
<comment type="caution">
    <text evidence="7">The sequence shown here is derived from an EMBL/GenBank/DDBJ whole genome shotgun (WGS) entry which is preliminary data.</text>
</comment>
<feature type="transmembrane region" description="Helical" evidence="6">
    <location>
        <begin position="176"/>
        <end position="192"/>
    </location>
</feature>
<keyword evidence="3 6" id="KW-0812">Transmembrane</keyword>
<evidence type="ECO:0000256" key="2">
    <source>
        <dbReference type="ARBA" id="ARBA00022475"/>
    </source>
</evidence>
<evidence type="ECO:0000256" key="1">
    <source>
        <dbReference type="ARBA" id="ARBA00004651"/>
    </source>
</evidence>
<dbReference type="InterPro" id="IPR013604">
    <property type="entry name" value="7TM_chemorcpt"/>
</dbReference>
<dbReference type="Pfam" id="PF08395">
    <property type="entry name" value="7tm_7"/>
    <property type="match status" value="1"/>
</dbReference>
<proteinExistence type="predicted"/>
<dbReference type="PROSITE" id="PS51257">
    <property type="entry name" value="PROKAR_LIPOPROTEIN"/>
    <property type="match status" value="1"/>
</dbReference>
<evidence type="ECO:0000313" key="7">
    <source>
        <dbReference type="EMBL" id="KAK8378279.1"/>
    </source>
</evidence>
<evidence type="ECO:0000256" key="5">
    <source>
        <dbReference type="ARBA" id="ARBA00023136"/>
    </source>
</evidence>
<keyword evidence="5 6" id="KW-0472">Membrane</keyword>
<comment type="subcellular location">
    <subcellularLocation>
        <location evidence="1">Cell membrane</location>
        <topology evidence="1">Multi-pass membrane protein</topology>
    </subcellularLocation>
</comment>
<organism evidence="7 8">
    <name type="scientific">Scylla paramamosain</name>
    <name type="common">Mud crab</name>
    <dbReference type="NCBI Taxonomy" id="85552"/>
    <lineage>
        <taxon>Eukaryota</taxon>
        <taxon>Metazoa</taxon>
        <taxon>Ecdysozoa</taxon>
        <taxon>Arthropoda</taxon>
        <taxon>Crustacea</taxon>
        <taxon>Multicrustacea</taxon>
        <taxon>Malacostraca</taxon>
        <taxon>Eumalacostraca</taxon>
        <taxon>Eucarida</taxon>
        <taxon>Decapoda</taxon>
        <taxon>Pleocyemata</taxon>
        <taxon>Brachyura</taxon>
        <taxon>Eubrachyura</taxon>
        <taxon>Portunoidea</taxon>
        <taxon>Portunidae</taxon>
        <taxon>Portuninae</taxon>
        <taxon>Scylla</taxon>
    </lineage>
</organism>
<dbReference type="GO" id="GO:0005886">
    <property type="term" value="C:plasma membrane"/>
    <property type="evidence" value="ECO:0007669"/>
    <property type="project" value="UniProtKB-SubCell"/>
</dbReference>
<name>A0AAW0STP1_SCYPA</name>
<feature type="transmembrane region" description="Helical" evidence="6">
    <location>
        <begin position="143"/>
        <end position="164"/>
    </location>
</feature>
<reference evidence="7 8" key="1">
    <citation type="submission" date="2023-03" db="EMBL/GenBank/DDBJ databases">
        <title>High-quality genome of Scylla paramamosain provides insights in environmental adaptation.</title>
        <authorList>
            <person name="Zhang L."/>
        </authorList>
    </citation>
    <scope>NUCLEOTIDE SEQUENCE [LARGE SCALE GENOMIC DNA]</scope>
    <source>
        <strain evidence="7">LZ_2023a</strain>
        <tissue evidence="7">Muscle</tissue>
    </source>
</reference>
<evidence type="ECO:0000256" key="4">
    <source>
        <dbReference type="ARBA" id="ARBA00022989"/>
    </source>
</evidence>
<dbReference type="GO" id="GO:0050909">
    <property type="term" value="P:sensory perception of taste"/>
    <property type="evidence" value="ECO:0007669"/>
    <property type="project" value="InterPro"/>
</dbReference>
<dbReference type="Proteomes" id="UP001487740">
    <property type="component" value="Unassembled WGS sequence"/>
</dbReference>
<keyword evidence="8" id="KW-1185">Reference proteome</keyword>
<sequence length="278" mass="30975">MRRQIREDQAPHSPLPFPFFTITTASCCSFPPAWQHCRGFTVQWDDKCSGSNSGHQAATVDEAVTQGWCEARGNVWVWRGIVLTHSIHALTPASLTPTGVYRVTPMPFTATPAEEPSQVMSSLCDLENDIRKINKILKVTEAYLSWPILYMLLGGALYITAALYRVLRLAQASQQFVLMCIVVFLLAVYIYSHGAELYRCQVLSCMNHLRDLSATTHHQEVKAQIHRLCHLLLSTAAFSLEGMVTLGHTNITALINLATSYLVVLLQVGEQEAFPNTL</sequence>
<evidence type="ECO:0000256" key="6">
    <source>
        <dbReference type="SAM" id="Phobius"/>
    </source>
</evidence>
<gene>
    <name evidence="7" type="ORF">O3P69_011044</name>
</gene>
<accession>A0AAW0STP1</accession>
<evidence type="ECO:0000256" key="3">
    <source>
        <dbReference type="ARBA" id="ARBA00022692"/>
    </source>
</evidence>